<dbReference type="Proteomes" id="UP000824681">
    <property type="component" value="Chromosome"/>
</dbReference>
<name>A0ABX8UH31_9ACTN</name>
<organism evidence="1 2">
    <name type="scientific">Nonomuraea coxensis DSM 45129</name>
    <dbReference type="NCBI Taxonomy" id="1122611"/>
    <lineage>
        <taxon>Bacteria</taxon>
        <taxon>Bacillati</taxon>
        <taxon>Actinomycetota</taxon>
        <taxon>Actinomycetes</taxon>
        <taxon>Streptosporangiales</taxon>
        <taxon>Streptosporangiaceae</taxon>
        <taxon>Nonomuraea</taxon>
    </lineage>
</organism>
<sequence>MSRLIKRLSDTVTIYSGQFMVMDLDGANGQPEGAEDLWDIANRSSMTNWFLATANAAIISSQADAWHRVGITVERWDGPPPDDSDQWSRSETAEFYSSSGKLKIVGVHGHSSGKIIDLCDQARSWLVRASARPGPGARYSRGRPPKGLETYRLQFWPAAS</sequence>
<reference evidence="1 2" key="1">
    <citation type="journal article" date="2021" name="ACS Chem. Biol.">
        <title>Genomic-Led Discovery of a Novel Glycopeptide Antibiotic by Nonomuraea coxensis DSM 45129.</title>
        <authorList>
            <person name="Yushchuk O."/>
            <person name="Vior N.M."/>
            <person name="Andreo-Vidal A."/>
            <person name="Berini F."/>
            <person name="Ruckert C."/>
            <person name="Busche T."/>
            <person name="Binda E."/>
            <person name="Kalinowski J."/>
            <person name="Truman A.W."/>
            <person name="Marinelli F."/>
        </authorList>
    </citation>
    <scope>NUCLEOTIDE SEQUENCE [LARGE SCALE GENOMIC DNA]</scope>
    <source>
        <strain evidence="1 2">DSM 45129</strain>
    </source>
</reference>
<protein>
    <submittedName>
        <fullName evidence="1">Uncharacterized protein</fullName>
    </submittedName>
</protein>
<accession>A0ABX8UH31</accession>
<proteinExistence type="predicted"/>
<gene>
    <name evidence="1" type="ORF">Nocox_41230</name>
</gene>
<evidence type="ECO:0000313" key="1">
    <source>
        <dbReference type="EMBL" id="QYC45789.1"/>
    </source>
</evidence>
<keyword evidence="2" id="KW-1185">Reference proteome</keyword>
<dbReference type="RefSeq" id="WP_020540881.1">
    <property type="nucleotide sequence ID" value="NZ_CP068985.1"/>
</dbReference>
<dbReference type="EMBL" id="CP068985">
    <property type="protein sequence ID" value="QYC45789.1"/>
    <property type="molecule type" value="Genomic_DNA"/>
</dbReference>
<evidence type="ECO:0000313" key="2">
    <source>
        <dbReference type="Proteomes" id="UP000824681"/>
    </source>
</evidence>